<reference evidence="1" key="1">
    <citation type="journal article" date="2014" name="Front. Microbiol.">
        <title>High frequency of phylogenetically diverse reductive dehalogenase-homologous genes in deep subseafloor sedimentary metagenomes.</title>
        <authorList>
            <person name="Kawai M."/>
            <person name="Futagami T."/>
            <person name="Toyoda A."/>
            <person name="Takaki Y."/>
            <person name="Nishi S."/>
            <person name="Hori S."/>
            <person name="Arai W."/>
            <person name="Tsubouchi T."/>
            <person name="Morono Y."/>
            <person name="Uchiyama I."/>
            <person name="Ito T."/>
            <person name="Fujiyama A."/>
            <person name="Inagaki F."/>
            <person name="Takami H."/>
        </authorList>
    </citation>
    <scope>NUCLEOTIDE SEQUENCE</scope>
    <source>
        <strain evidence="1">Expedition CK06-06</strain>
    </source>
</reference>
<accession>X0WKN0</accession>
<protein>
    <submittedName>
        <fullName evidence="1">Uncharacterized protein</fullName>
    </submittedName>
</protein>
<gene>
    <name evidence="1" type="ORF">S01H1_59120</name>
</gene>
<evidence type="ECO:0000313" key="1">
    <source>
        <dbReference type="EMBL" id="GAG25048.1"/>
    </source>
</evidence>
<feature type="non-terminal residue" evidence="1">
    <location>
        <position position="1"/>
    </location>
</feature>
<name>X0WKN0_9ZZZZ</name>
<dbReference type="AlphaFoldDB" id="X0WKN0"/>
<dbReference type="EMBL" id="BARS01038651">
    <property type="protein sequence ID" value="GAG25048.1"/>
    <property type="molecule type" value="Genomic_DNA"/>
</dbReference>
<comment type="caution">
    <text evidence="1">The sequence shown here is derived from an EMBL/GenBank/DDBJ whole genome shotgun (WGS) entry which is preliminary data.</text>
</comment>
<organism evidence="1">
    <name type="scientific">marine sediment metagenome</name>
    <dbReference type="NCBI Taxonomy" id="412755"/>
    <lineage>
        <taxon>unclassified sequences</taxon>
        <taxon>metagenomes</taxon>
        <taxon>ecological metagenomes</taxon>
    </lineage>
</organism>
<proteinExistence type="predicted"/>
<sequence length="80" mass="9081">PYDGPNPDIEDQRDYVWDMGYWEQYLLAAGAISLECCTMGPAWVMTDEDWEEQVESARKQCTVMALRGSPIMGYVGTIPE</sequence>